<proteinExistence type="predicted"/>
<sequence>MDRRPVARERRRRPGRHAAAAARIGAQVEIVAGENWLSLHFADGTVTHAWNPLVHSDDMLDLSARLRIDIEWGGESVVFADGNWSEPVGADPSAAARRAVTRAAAEIENAKSLG</sequence>
<comment type="caution">
    <text evidence="1">The sequence shown here is derived from an EMBL/GenBank/DDBJ whole genome shotgun (WGS) entry which is preliminary data.</text>
</comment>
<name>A0ABX0PJ89_9BURK</name>
<protein>
    <recommendedName>
        <fullName evidence="3">DUF2442 domain-containing protein</fullName>
    </recommendedName>
</protein>
<accession>A0ABX0PJ89</accession>
<keyword evidence="2" id="KW-1185">Reference proteome</keyword>
<reference evidence="1 2" key="1">
    <citation type="submission" date="2020-03" db="EMBL/GenBank/DDBJ databases">
        <title>Genome sequence of strain Massilia sp. TW-1.</title>
        <authorList>
            <person name="Chaudhary D.K."/>
        </authorList>
    </citation>
    <scope>NUCLEOTIDE SEQUENCE [LARGE SCALE GENOMIC DNA]</scope>
    <source>
        <strain evidence="1 2">TW-1</strain>
    </source>
</reference>
<dbReference type="Proteomes" id="UP000716322">
    <property type="component" value="Unassembled WGS sequence"/>
</dbReference>
<evidence type="ECO:0000313" key="2">
    <source>
        <dbReference type="Proteomes" id="UP000716322"/>
    </source>
</evidence>
<dbReference type="RefSeq" id="WP_166863670.1">
    <property type="nucleotide sequence ID" value="NZ_JAAQOM010000021.1"/>
</dbReference>
<gene>
    <name evidence="1" type="ORF">HAV22_26875</name>
</gene>
<evidence type="ECO:0000313" key="1">
    <source>
        <dbReference type="EMBL" id="NIA57252.1"/>
    </source>
</evidence>
<evidence type="ECO:0008006" key="3">
    <source>
        <dbReference type="Google" id="ProtNLM"/>
    </source>
</evidence>
<dbReference type="EMBL" id="JAAQOM010000021">
    <property type="protein sequence ID" value="NIA57252.1"/>
    <property type="molecule type" value="Genomic_DNA"/>
</dbReference>
<organism evidence="1 2">
    <name type="scientific">Telluria antibiotica</name>
    <dbReference type="NCBI Taxonomy" id="2717319"/>
    <lineage>
        <taxon>Bacteria</taxon>
        <taxon>Pseudomonadati</taxon>
        <taxon>Pseudomonadota</taxon>
        <taxon>Betaproteobacteria</taxon>
        <taxon>Burkholderiales</taxon>
        <taxon>Oxalobacteraceae</taxon>
        <taxon>Telluria group</taxon>
        <taxon>Telluria</taxon>
    </lineage>
</organism>